<dbReference type="EMBL" id="KZ825803">
    <property type="protein sequence ID" value="PYH99384.1"/>
    <property type="molecule type" value="Genomic_DNA"/>
</dbReference>
<dbReference type="STRING" id="1448320.A0A319DSI1"/>
<proteinExistence type="predicted"/>
<dbReference type="GO" id="GO:0016491">
    <property type="term" value="F:oxidoreductase activity"/>
    <property type="evidence" value="ECO:0007669"/>
    <property type="project" value="InterPro"/>
</dbReference>
<keyword evidence="3" id="KW-1185">Reference proteome</keyword>
<keyword evidence="1" id="KW-0472">Membrane</keyword>
<organism evidence="2 3">
    <name type="scientific">Aspergillus ellipticus CBS 707.79</name>
    <dbReference type="NCBI Taxonomy" id="1448320"/>
    <lineage>
        <taxon>Eukaryota</taxon>
        <taxon>Fungi</taxon>
        <taxon>Dikarya</taxon>
        <taxon>Ascomycota</taxon>
        <taxon>Pezizomycotina</taxon>
        <taxon>Eurotiomycetes</taxon>
        <taxon>Eurotiomycetidae</taxon>
        <taxon>Eurotiales</taxon>
        <taxon>Aspergillaceae</taxon>
        <taxon>Aspergillus</taxon>
        <taxon>Aspergillus subgen. Circumdati</taxon>
    </lineage>
</organism>
<dbReference type="VEuPathDB" id="FungiDB:BO71DRAFT_394458"/>
<protein>
    <submittedName>
        <fullName evidence="2">Uncharacterized protein</fullName>
    </submittedName>
</protein>
<dbReference type="OrthoDB" id="545169at2759"/>
<dbReference type="Proteomes" id="UP000247810">
    <property type="component" value="Unassembled WGS sequence"/>
</dbReference>
<accession>A0A319DSI1</accession>
<dbReference type="InterPro" id="IPR046366">
    <property type="entry name" value="MPAB"/>
</dbReference>
<keyword evidence="1" id="KW-0812">Transmembrane</keyword>
<reference evidence="2 3" key="1">
    <citation type="submission" date="2018-02" db="EMBL/GenBank/DDBJ databases">
        <title>The genomes of Aspergillus section Nigri reveals drivers in fungal speciation.</title>
        <authorList>
            <consortium name="DOE Joint Genome Institute"/>
            <person name="Vesth T.C."/>
            <person name="Nybo J."/>
            <person name="Theobald S."/>
            <person name="Brandl J."/>
            <person name="Frisvad J.C."/>
            <person name="Nielsen K.F."/>
            <person name="Lyhne E.K."/>
            <person name="Kogle M.E."/>
            <person name="Kuo A."/>
            <person name="Riley R."/>
            <person name="Clum A."/>
            <person name="Nolan M."/>
            <person name="Lipzen A."/>
            <person name="Salamov A."/>
            <person name="Henrissat B."/>
            <person name="Wiebenga A."/>
            <person name="De vries R.P."/>
            <person name="Grigoriev I.V."/>
            <person name="Mortensen U.H."/>
            <person name="Andersen M.R."/>
            <person name="Baker S.E."/>
        </authorList>
    </citation>
    <scope>NUCLEOTIDE SEQUENCE [LARGE SCALE GENOMIC DNA]</scope>
    <source>
        <strain evidence="2 3">CBS 707.79</strain>
    </source>
</reference>
<dbReference type="AlphaFoldDB" id="A0A319DSI1"/>
<feature type="transmembrane region" description="Helical" evidence="1">
    <location>
        <begin position="32"/>
        <end position="52"/>
    </location>
</feature>
<name>A0A319DSI1_9EURO</name>
<dbReference type="PANTHER" id="PTHR36124:SF6">
    <property type="entry name" value="ER-BOUND OXYGENASE MPAB_MPAB'_RUBBER OXYGENASE CATALYTIC DOMAIN-CONTAINING PROTEIN"/>
    <property type="match status" value="1"/>
</dbReference>
<evidence type="ECO:0000256" key="1">
    <source>
        <dbReference type="SAM" id="Phobius"/>
    </source>
</evidence>
<keyword evidence="1" id="KW-1133">Transmembrane helix</keyword>
<evidence type="ECO:0000313" key="2">
    <source>
        <dbReference type="EMBL" id="PYH99384.1"/>
    </source>
</evidence>
<evidence type="ECO:0000313" key="3">
    <source>
        <dbReference type="Proteomes" id="UP000247810"/>
    </source>
</evidence>
<gene>
    <name evidence="2" type="ORF">BO71DRAFT_394458</name>
</gene>
<sequence>MENDTQYTAEGLGYVSDPTTPWAFLGASSQQILTSACLLIPAYLILVSLLRFRRVRWLSQKYNYPTRESFSRMTDDDAYAIQKTLIQLEFPFFYLKSLQFALFRTYGIPTVSRVLTNTSQFSESATSLKRYADTSALVQEFVGHAPSSKRACASIARTRWIHSSYRASGKILEDDMLYTLGLFAVQPVRFIDMYEWRSLTDLEKCAVGTYWKSMGDSLDISYDALPSGKTGFRDGLQWLEEIMAWNDEYEARCMVPDTKNHQIAEQTITIILYMVPRQLLYLGERFVSFMMDDRLRKAMLYDAPPALDAKVFSLLLSARRFAMRYLALPRPYFLRYTTFTDELDKNDRIFSTNWDAAPYYVKPTIRNRWGPIAWLTWALGRPLPGDEGSKYYPQGYYTPDVGPKYFEGKGRRDMSEIMKELETTRRGQCPFL</sequence>
<dbReference type="PANTHER" id="PTHR36124">
    <property type="match status" value="1"/>
</dbReference>